<dbReference type="Gene3D" id="3.10.450.100">
    <property type="entry name" value="NTF2-like, domain 1"/>
    <property type="match status" value="1"/>
</dbReference>
<evidence type="ECO:0000256" key="2">
    <source>
        <dbReference type="ARBA" id="ARBA00007171"/>
    </source>
</evidence>
<dbReference type="InterPro" id="IPR036138">
    <property type="entry name" value="PBP_dimer_sf"/>
</dbReference>
<dbReference type="PROSITE" id="PS51257">
    <property type="entry name" value="PROKAR_LIPOPROTEIN"/>
    <property type="match status" value="1"/>
</dbReference>
<dbReference type="GO" id="GO:0005886">
    <property type="term" value="C:plasma membrane"/>
    <property type="evidence" value="ECO:0007669"/>
    <property type="project" value="TreeGrafter"/>
</dbReference>
<evidence type="ECO:0000259" key="7">
    <source>
        <dbReference type="Pfam" id="PF05223"/>
    </source>
</evidence>
<dbReference type="InterPro" id="IPR012338">
    <property type="entry name" value="Beta-lactam/transpept-like"/>
</dbReference>
<keyword evidence="4" id="KW-0732">Signal</keyword>
<dbReference type="GO" id="GO:0071555">
    <property type="term" value="P:cell wall organization"/>
    <property type="evidence" value="ECO:0007669"/>
    <property type="project" value="TreeGrafter"/>
</dbReference>
<gene>
    <name evidence="8" type="ORF">KCG48_02885</name>
</gene>
<dbReference type="EMBL" id="JAGSCS010000002">
    <property type="protein sequence ID" value="MBR0575279.1"/>
    <property type="molecule type" value="Genomic_DNA"/>
</dbReference>
<feature type="domain" description="NTF2-like N-terminal transpeptidase" evidence="7">
    <location>
        <begin position="28"/>
        <end position="152"/>
    </location>
</feature>
<dbReference type="Gene3D" id="3.30.1390.30">
    <property type="entry name" value="Penicillin-binding protein 2a, domain 3"/>
    <property type="match status" value="1"/>
</dbReference>
<keyword evidence="9" id="KW-1185">Reference proteome</keyword>
<dbReference type="GO" id="GO:0046677">
    <property type="term" value="P:response to antibiotic"/>
    <property type="evidence" value="ECO:0007669"/>
    <property type="project" value="InterPro"/>
</dbReference>
<sequence>MKKVIMILFSTLFLLLFTACDEKPEHDPLGTFSAYQEAFTAMDFGAMYDLLAKESQGAQTREDYVKLYMELYTGIPITAARMESRMADLDLRQKVYGKDSVKVPVNLILTVQGQELTYSTDVKLIREKDEEGNTNYHVAFAPDLVFQDYKKGDKILDREAGPIRGRILDRNGKVLAGNTDVLWVGMIPEFLGKDKAAAVKDLAQALGISEVYIQGRLNLSWAKGNVFVDVMKVPLEEQSKLDDLTRRHRGITYRKVQDRVYPYGSSAAHLTGYVGLVTKEEYAKLQPLGFGLDAKVGRAGLELLYDEVLRGQKGVEKVLVDQNGVEKRILTGFQTNRGQDLILTIDADKQLSLYQAMAGSAGTGSVVNYKTGEIEAWVSVPAYDPNGMILGIPSIYYEVQSKDPGKPLLNRFTRRYAPGSTIKPLTAAIALDMGGFDPEFTLELAGTKWQKEAAWGNYFITRKIDPLGPVDLEKAMILSDNIYFAQMTLEMGEATFRQGLQRLGVGEDAQPGYPLEISQVANTDTMNSEILLADSGYGQGQVLFNSLTLPRALTAIADGGKLKSLRLLFTKNPVEQKEVLSEATAQKILGYMEKVVADPQGTGYVARMEGYTFAGKTGTSEVGSGSSAQENSWLTLINRDPQHPSIVTMMVENTKDLDGTGLMAGKMKTYWTSLPQP</sequence>
<evidence type="ECO:0008006" key="10">
    <source>
        <dbReference type="Google" id="ProtNLM"/>
    </source>
</evidence>
<feature type="chain" id="PRO_5038963542" description="Penicillin-binding transpeptidase domain-containing protein" evidence="4">
    <location>
        <begin position="20"/>
        <end position="677"/>
    </location>
</feature>
<evidence type="ECO:0000259" key="6">
    <source>
        <dbReference type="Pfam" id="PF03717"/>
    </source>
</evidence>
<comment type="caution">
    <text evidence="8">The sequence shown here is derived from an EMBL/GenBank/DDBJ whole genome shotgun (WGS) entry which is preliminary data.</text>
</comment>
<feature type="domain" description="Penicillin-binding protein dimerisation" evidence="6">
    <location>
        <begin position="162"/>
        <end position="326"/>
    </location>
</feature>
<accession>A0A941HPF2</accession>
<comment type="subcellular location">
    <subcellularLocation>
        <location evidence="1">Membrane</location>
    </subcellularLocation>
</comment>
<dbReference type="Gene3D" id="3.90.1310.10">
    <property type="entry name" value="Penicillin-binding protein 2a (Domain 2)"/>
    <property type="match status" value="1"/>
</dbReference>
<evidence type="ECO:0000256" key="3">
    <source>
        <dbReference type="ARBA" id="ARBA00023136"/>
    </source>
</evidence>
<dbReference type="Pfam" id="PF03717">
    <property type="entry name" value="PBP_dimer"/>
    <property type="match status" value="1"/>
</dbReference>
<organism evidence="8 9">
    <name type="scientific">Proteiniclasticum sediminis</name>
    <dbReference type="NCBI Taxonomy" id="2804028"/>
    <lineage>
        <taxon>Bacteria</taxon>
        <taxon>Bacillati</taxon>
        <taxon>Bacillota</taxon>
        <taxon>Clostridia</taxon>
        <taxon>Eubacteriales</taxon>
        <taxon>Clostridiaceae</taxon>
        <taxon>Proteiniclasticum</taxon>
    </lineage>
</organism>
<evidence type="ECO:0000313" key="9">
    <source>
        <dbReference type="Proteomes" id="UP000675379"/>
    </source>
</evidence>
<dbReference type="InterPro" id="IPR050515">
    <property type="entry name" value="Beta-lactam/transpept"/>
</dbReference>
<comment type="similarity">
    <text evidence="2">Belongs to the transpeptidase family.</text>
</comment>
<dbReference type="AlphaFoldDB" id="A0A941HPF2"/>
<dbReference type="RefSeq" id="WP_211799788.1">
    <property type="nucleotide sequence ID" value="NZ_JAGSCS010000002.1"/>
</dbReference>
<dbReference type="GO" id="GO:0008658">
    <property type="term" value="F:penicillin binding"/>
    <property type="evidence" value="ECO:0007669"/>
    <property type="project" value="InterPro"/>
</dbReference>
<reference evidence="8" key="1">
    <citation type="submission" date="2021-04" db="EMBL/GenBank/DDBJ databases">
        <title>Proteiniclasticum sedimins sp. nov., an obligate anaerobic bacterium isolated from anaerobic sludge.</title>
        <authorList>
            <person name="Liu J."/>
        </authorList>
    </citation>
    <scope>NUCLEOTIDE SEQUENCE</scope>
    <source>
        <strain evidence="8">BAD-10</strain>
    </source>
</reference>
<feature type="domain" description="Penicillin-binding protein transpeptidase" evidence="5">
    <location>
        <begin position="365"/>
        <end position="657"/>
    </location>
</feature>
<dbReference type="SUPFAM" id="SSF56519">
    <property type="entry name" value="Penicillin binding protein dimerisation domain"/>
    <property type="match status" value="1"/>
</dbReference>
<evidence type="ECO:0000313" key="8">
    <source>
        <dbReference type="EMBL" id="MBR0575279.1"/>
    </source>
</evidence>
<dbReference type="SUPFAM" id="SSF56601">
    <property type="entry name" value="beta-lactamase/transpeptidase-like"/>
    <property type="match status" value="1"/>
</dbReference>
<feature type="signal peptide" evidence="4">
    <location>
        <begin position="1"/>
        <end position="19"/>
    </location>
</feature>
<dbReference type="Proteomes" id="UP000675379">
    <property type="component" value="Unassembled WGS sequence"/>
</dbReference>
<dbReference type="PANTHER" id="PTHR30627:SF25">
    <property type="entry name" value="PENICILLIN-BINDING PROTEIN 3"/>
    <property type="match status" value="1"/>
</dbReference>
<evidence type="ECO:0000256" key="1">
    <source>
        <dbReference type="ARBA" id="ARBA00004370"/>
    </source>
</evidence>
<dbReference type="Gene3D" id="3.40.710.10">
    <property type="entry name" value="DD-peptidase/beta-lactamase superfamily"/>
    <property type="match status" value="1"/>
</dbReference>
<dbReference type="Pfam" id="PF00905">
    <property type="entry name" value="Transpeptidase"/>
    <property type="match status" value="1"/>
</dbReference>
<evidence type="ECO:0000259" key="5">
    <source>
        <dbReference type="Pfam" id="PF00905"/>
    </source>
</evidence>
<dbReference type="GO" id="GO:0071972">
    <property type="term" value="F:peptidoglycan L,D-transpeptidase activity"/>
    <property type="evidence" value="ECO:0007669"/>
    <property type="project" value="TreeGrafter"/>
</dbReference>
<keyword evidence="3" id="KW-0472">Membrane</keyword>
<protein>
    <recommendedName>
        <fullName evidence="10">Penicillin-binding transpeptidase domain-containing protein</fullName>
    </recommendedName>
</protein>
<evidence type="ECO:0000256" key="4">
    <source>
        <dbReference type="SAM" id="SignalP"/>
    </source>
</evidence>
<dbReference type="InterPro" id="IPR001460">
    <property type="entry name" value="PCN-bd_Tpept"/>
</dbReference>
<name>A0A941HPF2_9CLOT</name>
<proteinExistence type="inferred from homology"/>
<dbReference type="Pfam" id="PF05223">
    <property type="entry name" value="MecA_N"/>
    <property type="match status" value="1"/>
</dbReference>
<dbReference type="InterPro" id="IPR007887">
    <property type="entry name" value="MecA_N"/>
</dbReference>
<dbReference type="PANTHER" id="PTHR30627">
    <property type="entry name" value="PEPTIDOGLYCAN D,D-TRANSPEPTIDASE"/>
    <property type="match status" value="1"/>
</dbReference>
<dbReference type="InterPro" id="IPR005311">
    <property type="entry name" value="PBP_dimer"/>
</dbReference>